<dbReference type="EMBL" id="KQ241777">
    <property type="protein sequence ID" value="KNC84256.1"/>
    <property type="molecule type" value="Genomic_DNA"/>
</dbReference>
<proteinExistence type="predicted"/>
<feature type="compositionally biased region" description="Gly residues" evidence="1">
    <location>
        <begin position="258"/>
        <end position="277"/>
    </location>
</feature>
<dbReference type="GeneID" id="25904031"/>
<dbReference type="AlphaFoldDB" id="A0A0L0G5Y5"/>
<evidence type="ECO:0000313" key="2">
    <source>
        <dbReference type="EMBL" id="KNC84256.1"/>
    </source>
</evidence>
<evidence type="ECO:0000313" key="3">
    <source>
        <dbReference type="Proteomes" id="UP000054560"/>
    </source>
</evidence>
<organism evidence="2 3">
    <name type="scientific">Sphaeroforma arctica JP610</name>
    <dbReference type="NCBI Taxonomy" id="667725"/>
    <lineage>
        <taxon>Eukaryota</taxon>
        <taxon>Ichthyosporea</taxon>
        <taxon>Ichthyophonida</taxon>
        <taxon>Sphaeroforma</taxon>
    </lineage>
</organism>
<protein>
    <submittedName>
        <fullName evidence="2">Uncharacterized protein</fullName>
    </submittedName>
</protein>
<accession>A0A0L0G5Y5</accession>
<keyword evidence="3" id="KW-1185">Reference proteome</keyword>
<dbReference type="STRING" id="667725.A0A0L0G5Y5"/>
<dbReference type="Proteomes" id="UP000054560">
    <property type="component" value="Unassembled WGS sequence"/>
</dbReference>
<dbReference type="RefSeq" id="XP_014158158.1">
    <property type="nucleotide sequence ID" value="XM_014302683.1"/>
</dbReference>
<sequence length="360" mass="40530">MSELTLMRSHEGDKASEPELNKLLKMSEFPMWPIGKQISMADCRDTIEFVSVAKDLFAGTNMPLIQYLSLVQELLRQTDATEVSRTALNNIRSTKQLWQDFTDVKDYNILVIDNLRRTPIDYLLEKWLNDFYDTRMNVEVRAARLRHTMFELEKRYKGTEREAINWLLLKASRYQVLVMSGLQAETDKIIKAQTKPDGSSRHLSDISEKVFHELTEDMIRQSTITQANRKREAKRAKNALAYEPLVTRPRLEILQGGPPRGGGATSCGGAPRGGGPPGEQVRGRPIGQATDTPAPRGPRPCPHCGANPSPHAFSKCPNKVNSNRLKAEARAAQQNQTVHVDQLAITNGNKVKEIEMDEEL</sequence>
<evidence type="ECO:0000256" key="1">
    <source>
        <dbReference type="SAM" id="MobiDB-lite"/>
    </source>
</evidence>
<gene>
    <name evidence="2" type="ORF">SARC_03527</name>
</gene>
<feature type="region of interest" description="Disordered" evidence="1">
    <location>
        <begin position="256"/>
        <end position="318"/>
    </location>
</feature>
<reference evidence="2 3" key="1">
    <citation type="submission" date="2011-02" db="EMBL/GenBank/DDBJ databases">
        <title>The Genome Sequence of Sphaeroforma arctica JP610.</title>
        <authorList>
            <consortium name="The Broad Institute Genome Sequencing Platform"/>
            <person name="Russ C."/>
            <person name="Cuomo C."/>
            <person name="Young S.K."/>
            <person name="Zeng Q."/>
            <person name="Gargeya S."/>
            <person name="Alvarado L."/>
            <person name="Berlin A."/>
            <person name="Chapman S.B."/>
            <person name="Chen Z."/>
            <person name="Freedman E."/>
            <person name="Gellesch M."/>
            <person name="Goldberg J."/>
            <person name="Griggs A."/>
            <person name="Gujja S."/>
            <person name="Heilman E."/>
            <person name="Heiman D."/>
            <person name="Howarth C."/>
            <person name="Mehta T."/>
            <person name="Neiman D."/>
            <person name="Pearson M."/>
            <person name="Roberts A."/>
            <person name="Saif S."/>
            <person name="Shea T."/>
            <person name="Shenoy N."/>
            <person name="Sisk P."/>
            <person name="Stolte C."/>
            <person name="Sykes S."/>
            <person name="White J."/>
            <person name="Yandava C."/>
            <person name="Burger G."/>
            <person name="Gray M.W."/>
            <person name="Holland P.W.H."/>
            <person name="King N."/>
            <person name="Lang F.B.F."/>
            <person name="Roger A.J."/>
            <person name="Ruiz-Trillo I."/>
            <person name="Haas B."/>
            <person name="Nusbaum C."/>
            <person name="Birren B."/>
        </authorList>
    </citation>
    <scope>NUCLEOTIDE SEQUENCE [LARGE SCALE GENOMIC DNA]</scope>
    <source>
        <strain evidence="2 3">JP610</strain>
    </source>
</reference>
<name>A0A0L0G5Y5_9EUKA</name>